<comment type="caution">
    <text evidence="1">The sequence shown here is derived from an EMBL/GenBank/DDBJ whole genome shotgun (WGS) entry which is preliminary data.</text>
</comment>
<dbReference type="EMBL" id="QWJJ01000002">
    <property type="protein sequence ID" value="RII40223.1"/>
    <property type="molecule type" value="Genomic_DNA"/>
</dbReference>
<sequence>MKKLLPILLILLGIGAGGGAGLMLKPAPQEMAAINPCGDTEMATDTHAAPDPEEKVEADPADKEYIKMHDQFIVPVVTQERVGALVVVSISLEIEPGRSDVVYGREPKLRDAFLQVMFDHANMGGFEGSFTSSNNLDVLRAALYRVASKSLGPLVSDVLITDIARQDS</sequence>
<evidence type="ECO:0000313" key="2">
    <source>
        <dbReference type="Proteomes" id="UP000265848"/>
    </source>
</evidence>
<name>A0A399J488_9RHOB</name>
<keyword evidence="1" id="KW-0969">Cilium</keyword>
<keyword evidence="1" id="KW-0966">Cell projection</keyword>
<dbReference type="OrthoDB" id="7864548at2"/>
<keyword evidence="1" id="KW-0282">Flagellum</keyword>
<accession>A0A399J488</accession>
<reference evidence="1 2" key="1">
    <citation type="submission" date="2018-08" db="EMBL/GenBank/DDBJ databases">
        <title>Pseudooceanicola sediminis CY03 in the family Rhodobacteracea.</title>
        <authorList>
            <person name="Zhang Y.-J."/>
        </authorList>
    </citation>
    <scope>NUCLEOTIDE SEQUENCE [LARGE SCALE GENOMIC DNA]</scope>
    <source>
        <strain evidence="1 2">CY03</strain>
    </source>
</reference>
<dbReference type="Proteomes" id="UP000265848">
    <property type="component" value="Unassembled WGS sequence"/>
</dbReference>
<evidence type="ECO:0000313" key="1">
    <source>
        <dbReference type="EMBL" id="RII40223.1"/>
    </source>
</evidence>
<organism evidence="1 2">
    <name type="scientific">Pseudooceanicola sediminis</name>
    <dbReference type="NCBI Taxonomy" id="2211117"/>
    <lineage>
        <taxon>Bacteria</taxon>
        <taxon>Pseudomonadati</taxon>
        <taxon>Pseudomonadota</taxon>
        <taxon>Alphaproteobacteria</taxon>
        <taxon>Rhodobacterales</taxon>
        <taxon>Paracoccaceae</taxon>
        <taxon>Pseudooceanicola</taxon>
    </lineage>
</organism>
<protein>
    <submittedName>
        <fullName evidence="1">Flagellar basal body-associated protein FliL</fullName>
    </submittedName>
</protein>
<keyword evidence="2" id="KW-1185">Reference proteome</keyword>
<proteinExistence type="predicted"/>
<gene>
    <name evidence="1" type="ORF">DL237_02580</name>
</gene>
<dbReference type="RefSeq" id="WP_119397462.1">
    <property type="nucleotide sequence ID" value="NZ_QWJJ01000002.1"/>
</dbReference>
<dbReference type="AlphaFoldDB" id="A0A399J488"/>